<dbReference type="Pfam" id="PF06747">
    <property type="entry name" value="CHCH"/>
    <property type="match status" value="1"/>
</dbReference>
<evidence type="ECO:0000256" key="1">
    <source>
        <dbReference type="ARBA" id="ARBA00023157"/>
    </source>
</evidence>
<accession>A0ABM1KJ56</accession>
<evidence type="ECO:0000259" key="2">
    <source>
        <dbReference type="Pfam" id="PF06747"/>
    </source>
</evidence>
<dbReference type="InterPro" id="IPR010625">
    <property type="entry name" value="CHCH"/>
</dbReference>
<keyword evidence="1" id="KW-1015">Disulfide bond</keyword>
<dbReference type="PANTHER" id="PTHR31278">
    <property type="entry name" value="CHCHD1"/>
    <property type="match status" value="1"/>
</dbReference>
<dbReference type="SUPFAM" id="SSF47072">
    <property type="entry name" value="Cysteine alpha-hairpin motif"/>
    <property type="match status" value="1"/>
</dbReference>
<dbReference type="Proteomes" id="UP000694871">
    <property type="component" value="Unplaced"/>
</dbReference>
<feature type="domain" description="CHCH" evidence="2">
    <location>
        <begin position="52"/>
        <end position="86"/>
    </location>
</feature>
<dbReference type="InterPro" id="IPR009069">
    <property type="entry name" value="Cys_alpha_HP_mot_SF"/>
</dbReference>
<reference evidence="4" key="1">
    <citation type="submission" date="2025-08" db="UniProtKB">
        <authorList>
            <consortium name="RefSeq"/>
        </authorList>
    </citation>
    <scope>IDENTIFICATION</scope>
</reference>
<dbReference type="PANTHER" id="PTHR31278:SF2">
    <property type="entry name" value="SMALL RIBOSOMAL SUBUNIT PROTEIN MS37"/>
    <property type="match status" value="1"/>
</dbReference>
<name>A0ABM1KJ56_GEKJA</name>
<proteinExistence type="predicted"/>
<evidence type="ECO:0000313" key="3">
    <source>
        <dbReference type="Proteomes" id="UP000694871"/>
    </source>
</evidence>
<evidence type="ECO:0000313" key="4">
    <source>
        <dbReference type="RefSeq" id="XP_015273743.1"/>
    </source>
</evidence>
<dbReference type="RefSeq" id="XP_015273743.1">
    <property type="nucleotide sequence ID" value="XM_015418257.1"/>
</dbReference>
<dbReference type="GeneID" id="107116358"/>
<protein>
    <submittedName>
        <fullName evidence="4">Coiled-coil-helix-coiled-coil-helix domain-containing protein 1</fullName>
    </submittedName>
</protein>
<sequence length="125" mass="14048">MASSVPTYPAWVVRLAQHKKRGGKPPPLRPPRPLVLADRVSNRRRSLGEATCVTEMSLMMACWKQNEFNSSSCSGEIQAFLDCASKAEAEHKAKVLQESLDRSGTLGTKQVNRLLQRFPNITRYY</sequence>
<organism evidence="3 4">
    <name type="scientific">Gekko japonicus</name>
    <name type="common">Schlegel's Japanese gecko</name>
    <dbReference type="NCBI Taxonomy" id="146911"/>
    <lineage>
        <taxon>Eukaryota</taxon>
        <taxon>Metazoa</taxon>
        <taxon>Chordata</taxon>
        <taxon>Craniata</taxon>
        <taxon>Vertebrata</taxon>
        <taxon>Euteleostomi</taxon>
        <taxon>Lepidosauria</taxon>
        <taxon>Squamata</taxon>
        <taxon>Bifurcata</taxon>
        <taxon>Gekkota</taxon>
        <taxon>Gekkonidae</taxon>
        <taxon>Gekkoninae</taxon>
        <taxon>Gekko</taxon>
    </lineage>
</organism>
<gene>
    <name evidence="4" type="primary">CHCHD1</name>
</gene>
<keyword evidence="3" id="KW-1185">Reference proteome</keyword>
<dbReference type="InterPro" id="IPR033620">
    <property type="entry name" value="Ribosomal_mS37_met"/>
</dbReference>